<evidence type="ECO:0000256" key="1">
    <source>
        <dbReference type="SAM" id="Phobius"/>
    </source>
</evidence>
<evidence type="ECO:0008006" key="4">
    <source>
        <dbReference type="Google" id="ProtNLM"/>
    </source>
</evidence>
<evidence type="ECO:0000313" key="3">
    <source>
        <dbReference type="Proteomes" id="UP000184609"/>
    </source>
</evidence>
<protein>
    <recommendedName>
        <fullName evidence="4">AsmA-like C-terminal region</fullName>
    </recommendedName>
</protein>
<dbReference type="OrthoDB" id="1412480at2"/>
<dbReference type="Proteomes" id="UP000184609">
    <property type="component" value="Unassembled WGS sequence"/>
</dbReference>
<keyword evidence="1" id="KW-0472">Membrane</keyword>
<dbReference type="RefSeq" id="WP_073570456.1">
    <property type="nucleotide sequence ID" value="NZ_FRXN01000001.1"/>
</dbReference>
<dbReference type="EMBL" id="FRXN01000001">
    <property type="protein sequence ID" value="SHO60485.1"/>
    <property type="molecule type" value="Genomic_DNA"/>
</dbReference>
<keyword evidence="3" id="KW-1185">Reference proteome</keyword>
<dbReference type="AlphaFoldDB" id="A0A1M7Z6J1"/>
<gene>
    <name evidence="2" type="ORF">SAMN04488108_0827</name>
</gene>
<accession>A0A1M7Z6J1</accession>
<organism evidence="2 3">
    <name type="scientific">Algoriphagus zhangzhouensis</name>
    <dbReference type="NCBI Taxonomy" id="1073327"/>
    <lineage>
        <taxon>Bacteria</taxon>
        <taxon>Pseudomonadati</taxon>
        <taxon>Bacteroidota</taxon>
        <taxon>Cytophagia</taxon>
        <taxon>Cytophagales</taxon>
        <taxon>Cyclobacteriaceae</taxon>
        <taxon>Algoriphagus</taxon>
    </lineage>
</organism>
<proteinExistence type="predicted"/>
<reference evidence="3" key="1">
    <citation type="submission" date="2016-12" db="EMBL/GenBank/DDBJ databases">
        <authorList>
            <person name="Varghese N."/>
            <person name="Submissions S."/>
        </authorList>
    </citation>
    <scope>NUCLEOTIDE SEQUENCE [LARGE SCALE GENOMIC DNA]</scope>
    <source>
        <strain evidence="3">DSM 25035</strain>
    </source>
</reference>
<evidence type="ECO:0000313" key="2">
    <source>
        <dbReference type="EMBL" id="SHO60485.1"/>
    </source>
</evidence>
<keyword evidence="1" id="KW-0812">Transmembrane</keyword>
<sequence>MKKIFFISVSIIGVIALVFFSAEYWIAYKIKNSLNTRESRNYDLVFEDVDVKLLLGKVDLNHILLVPLHDSLPFELEGSMDRMKMSNVKLLEYIFKKDIEIGELRLENPSFRLIRKDSLTNVKQSSRAFQDVFGDILRRGIIRNFVVEGGNAELLMKGDSLRRFGSFTDLTIYAEGIETDSVLVTNMVPFQLEKIRTGVKNLRIRMSDKQEFRVGSVDFNFTEAYLSLQDISMEFDDEILDYSHQLDYQSDLFEIGIKEVRFDQLDTKSDVYGNWSVISQKMLIDSLVMVDLRNKNKIRVDEERKPMFAGMLSRIPFPLDIDTLQIKNSKITYIEVPNGNQTGGEIRFDNLNAKVTGLITIDSLQKQNQLIMDVNADFMGISPVMAHFTVPYNQEYFSLDLDVSRLNLPQLNPILIPLANISITSGTMRSLKLNMDSRDNSAYSTVQFDYEDLKLEIRKSGQLRGHKHGTASFLANIAIRSDNIPEKNNHRIARFHSTRNQYRGPFNFIWETTKTGLMDITPGGVVKLLSGIGKDSGKGK</sequence>
<dbReference type="STRING" id="1073327.SAMN04488108_0827"/>
<keyword evidence="1" id="KW-1133">Transmembrane helix</keyword>
<name>A0A1M7Z6J1_9BACT</name>
<feature type="transmembrane region" description="Helical" evidence="1">
    <location>
        <begin position="6"/>
        <end position="27"/>
    </location>
</feature>